<reference evidence="1 2" key="1">
    <citation type="submission" date="2022-04" db="EMBL/GenBank/DDBJ databases">
        <title>Gracilibacillus sp. isolated from saltern.</title>
        <authorList>
            <person name="Won M."/>
            <person name="Lee C.-M."/>
            <person name="Woen H.-Y."/>
            <person name="Kwon S.-W."/>
        </authorList>
    </citation>
    <scope>NUCLEOTIDE SEQUENCE [LARGE SCALE GENOMIC DNA]</scope>
    <source>
        <strain evidence="1 2">SSWR10-1</strain>
    </source>
</reference>
<dbReference type="Proteomes" id="UP000831782">
    <property type="component" value="Chromosome"/>
</dbReference>
<sequence length="130" mass="15139">MKDKENLQTKTRTWFTIILSSATSIRHKLVLFFTSFFSSMSVTEHIQSVRSPDDHFTLDFYLYEAGAAGLFGIRAELDGPLSFKKKFYFADNADQLKVERESNHVISIISYIWTDIYLGFCKRLKYEEGE</sequence>
<dbReference type="RefSeq" id="WP_244715367.1">
    <property type="nucleotide sequence ID" value="NZ_CP095072.1"/>
</dbReference>
<keyword evidence="2" id="KW-1185">Reference proteome</keyword>
<accession>A0ABY4EQX8</accession>
<evidence type="ECO:0000313" key="2">
    <source>
        <dbReference type="Proteomes" id="UP000831782"/>
    </source>
</evidence>
<gene>
    <name evidence="1" type="ORF">MUN88_12105</name>
</gene>
<evidence type="ECO:0000313" key="1">
    <source>
        <dbReference type="EMBL" id="UOQ46839.1"/>
    </source>
</evidence>
<dbReference type="Pfam" id="PF17428">
    <property type="entry name" value="DUF5412"/>
    <property type="match status" value="1"/>
</dbReference>
<dbReference type="EMBL" id="CP095072">
    <property type="protein sequence ID" value="UOQ46839.1"/>
    <property type="molecule type" value="Genomic_DNA"/>
</dbReference>
<organism evidence="1 2">
    <name type="scientific">Gracilibacillus caseinilyticus</name>
    <dbReference type="NCBI Taxonomy" id="2932256"/>
    <lineage>
        <taxon>Bacteria</taxon>
        <taxon>Bacillati</taxon>
        <taxon>Bacillota</taxon>
        <taxon>Bacilli</taxon>
        <taxon>Bacillales</taxon>
        <taxon>Bacillaceae</taxon>
        <taxon>Gracilibacillus</taxon>
    </lineage>
</organism>
<protein>
    <submittedName>
        <fullName evidence="1">DUF5412 family protein</fullName>
    </submittedName>
</protein>
<dbReference type="InterPro" id="IPR035406">
    <property type="entry name" value="DUF5412"/>
</dbReference>
<proteinExistence type="predicted"/>
<name>A0ABY4EQX8_9BACI</name>